<dbReference type="GO" id="GO:0003677">
    <property type="term" value="F:DNA binding"/>
    <property type="evidence" value="ECO:0007669"/>
    <property type="project" value="InterPro"/>
</dbReference>
<dbReference type="InterPro" id="IPR018668">
    <property type="entry name" value="DNA-binding_VF530-like"/>
</dbReference>
<dbReference type="OrthoDB" id="9806870at2"/>
<organism evidence="1 2">
    <name type="scientific">Flavobacterium aquaticum</name>
    <dbReference type="NCBI Taxonomy" id="1236486"/>
    <lineage>
        <taxon>Bacteria</taxon>
        <taxon>Pseudomonadati</taxon>
        <taxon>Bacteroidota</taxon>
        <taxon>Flavobacteriia</taxon>
        <taxon>Flavobacteriales</taxon>
        <taxon>Flavobacteriaceae</taxon>
        <taxon>Flavobacterium</taxon>
    </lineage>
</organism>
<proteinExistence type="predicted"/>
<keyword evidence="2" id="KW-1185">Reference proteome</keyword>
<dbReference type="Proteomes" id="UP000249620">
    <property type="component" value="Unassembled WGS sequence"/>
</dbReference>
<gene>
    <name evidence="1" type="ORF">B0I03_102273</name>
</gene>
<evidence type="ECO:0000313" key="1">
    <source>
        <dbReference type="EMBL" id="RAK24415.1"/>
    </source>
</evidence>
<evidence type="ECO:0000313" key="2">
    <source>
        <dbReference type="Proteomes" id="UP000249620"/>
    </source>
</evidence>
<dbReference type="AlphaFoldDB" id="A0A327YXR9"/>
<protein>
    <submittedName>
        <fullName evidence="1">Uncharacterized protein DUF2132</fullName>
    </submittedName>
</protein>
<sequence>MNNDPLHGKSLKTIVEQLVDFYGFDTLAELININCFKENPSINSSLKFLRKTDWARKKVEELYVRTLPKF</sequence>
<dbReference type="Gene3D" id="1.10.720.30">
    <property type="entry name" value="SAP domain"/>
    <property type="match status" value="1"/>
</dbReference>
<name>A0A327YXR9_9FLAO</name>
<accession>A0A327YXR9</accession>
<dbReference type="Pfam" id="PF09905">
    <property type="entry name" value="VF530"/>
    <property type="match status" value="1"/>
</dbReference>
<dbReference type="RefSeq" id="WP_111566200.1">
    <property type="nucleotide sequence ID" value="NZ_QLMI01000002.1"/>
</dbReference>
<comment type="caution">
    <text evidence="1">The sequence shown here is derived from an EMBL/GenBank/DDBJ whole genome shotgun (WGS) entry which is preliminary data.</text>
</comment>
<reference evidence="1 2" key="1">
    <citation type="submission" date="2018-06" db="EMBL/GenBank/DDBJ databases">
        <title>Genomic Encyclopedia of Type Strains, Phase III (KMG-III): the genomes of soil and plant-associated and newly described type strains.</title>
        <authorList>
            <person name="Whitman W."/>
        </authorList>
    </citation>
    <scope>NUCLEOTIDE SEQUENCE [LARGE SCALE GENOMIC DNA]</scope>
    <source>
        <strain evidence="1 2">CGMCC 1.12398</strain>
    </source>
</reference>
<dbReference type="EMBL" id="QLMI01000002">
    <property type="protein sequence ID" value="RAK24415.1"/>
    <property type="molecule type" value="Genomic_DNA"/>
</dbReference>
<dbReference type="InterPro" id="IPR036361">
    <property type="entry name" value="SAP_dom_sf"/>
</dbReference>